<keyword evidence="1" id="KW-0805">Transcription regulation</keyword>
<name>A0A0P6XLQ4_9CHLR</name>
<dbReference type="SMART" id="SM00345">
    <property type="entry name" value="HTH_GNTR"/>
    <property type="match status" value="1"/>
</dbReference>
<dbReference type="Proteomes" id="UP000050544">
    <property type="component" value="Unassembled WGS sequence"/>
</dbReference>
<evidence type="ECO:0000256" key="2">
    <source>
        <dbReference type="ARBA" id="ARBA00023125"/>
    </source>
</evidence>
<dbReference type="STRING" id="869279.SE15_04555"/>
<dbReference type="GO" id="GO:0003677">
    <property type="term" value="F:DNA binding"/>
    <property type="evidence" value="ECO:0007669"/>
    <property type="project" value="UniProtKB-KW"/>
</dbReference>
<accession>A0A0P6XLQ4</accession>
<keyword evidence="3" id="KW-0804">Transcription</keyword>
<dbReference type="PANTHER" id="PTHR44846">
    <property type="entry name" value="MANNOSYL-D-GLYCERATE TRANSPORT/METABOLISM SYSTEM REPRESSOR MNGR-RELATED"/>
    <property type="match status" value="1"/>
</dbReference>
<dbReference type="CDD" id="cd07377">
    <property type="entry name" value="WHTH_GntR"/>
    <property type="match status" value="1"/>
</dbReference>
<dbReference type="SMART" id="SM00866">
    <property type="entry name" value="UTRA"/>
    <property type="match status" value="1"/>
</dbReference>
<dbReference type="EMBL" id="LGKO01000002">
    <property type="protein sequence ID" value="KPL84388.1"/>
    <property type="molecule type" value="Genomic_DNA"/>
</dbReference>
<dbReference type="RefSeq" id="WP_054520899.1">
    <property type="nucleotide sequence ID" value="NZ_LGKO01000002.1"/>
</dbReference>
<evidence type="ECO:0000256" key="3">
    <source>
        <dbReference type="ARBA" id="ARBA00023163"/>
    </source>
</evidence>
<evidence type="ECO:0000259" key="4">
    <source>
        <dbReference type="PROSITE" id="PS50949"/>
    </source>
</evidence>
<keyword evidence="2" id="KW-0238">DNA-binding</keyword>
<proteinExistence type="predicted"/>
<dbReference type="InterPro" id="IPR036390">
    <property type="entry name" value="WH_DNA-bd_sf"/>
</dbReference>
<evidence type="ECO:0000313" key="6">
    <source>
        <dbReference type="Proteomes" id="UP000050544"/>
    </source>
</evidence>
<dbReference type="Gene3D" id="1.10.10.10">
    <property type="entry name" value="Winged helix-like DNA-binding domain superfamily/Winged helix DNA-binding domain"/>
    <property type="match status" value="1"/>
</dbReference>
<dbReference type="Pfam" id="PF00392">
    <property type="entry name" value="GntR"/>
    <property type="match status" value="1"/>
</dbReference>
<dbReference type="AlphaFoldDB" id="A0A0P6XLQ4"/>
<dbReference type="InterPro" id="IPR050679">
    <property type="entry name" value="Bact_HTH_transcr_reg"/>
</dbReference>
<dbReference type="SUPFAM" id="SSF46785">
    <property type="entry name" value="Winged helix' DNA-binding domain"/>
    <property type="match status" value="1"/>
</dbReference>
<dbReference type="InterPro" id="IPR036388">
    <property type="entry name" value="WH-like_DNA-bd_sf"/>
</dbReference>
<dbReference type="Pfam" id="PF07702">
    <property type="entry name" value="UTRA"/>
    <property type="match status" value="1"/>
</dbReference>
<dbReference type="GO" id="GO:0003700">
    <property type="term" value="F:DNA-binding transcription factor activity"/>
    <property type="evidence" value="ECO:0007669"/>
    <property type="project" value="InterPro"/>
</dbReference>
<feature type="domain" description="HTH gntR-type" evidence="4">
    <location>
        <begin position="4"/>
        <end position="70"/>
    </location>
</feature>
<sequence>MENQHPYQRLQVQLAELIANTPPGQRLPSEPQLAKDLGVSRATLREAMRSFEGQGLIRRRQGKGTFVVQHPRVIESGLEVLESLETLAQRIGLEVHMGECTITRLNADALVAEGLRVEPGTVVVRVERVIHADSRPVAFLIDILPEDILTPEELNEGFTGSVLDFLLHRGVPQLADSFTEIRAVAAPSDIARRLEIQRGDVLLMFQAQLFDAGGRVVDFSQSYFLPGYFRFHVVRRVGIPVSSLEFEAQGGGAKPVG</sequence>
<dbReference type="PROSITE" id="PS50949">
    <property type="entry name" value="HTH_GNTR"/>
    <property type="match status" value="1"/>
</dbReference>
<dbReference type="PANTHER" id="PTHR44846:SF17">
    <property type="entry name" value="GNTR-FAMILY TRANSCRIPTIONAL REGULATOR"/>
    <property type="match status" value="1"/>
</dbReference>
<organism evidence="5 6">
    <name type="scientific">Thermanaerothrix daxensis</name>
    <dbReference type="NCBI Taxonomy" id="869279"/>
    <lineage>
        <taxon>Bacteria</taxon>
        <taxon>Bacillati</taxon>
        <taxon>Chloroflexota</taxon>
        <taxon>Anaerolineae</taxon>
        <taxon>Anaerolineales</taxon>
        <taxon>Anaerolineaceae</taxon>
        <taxon>Thermanaerothrix</taxon>
    </lineage>
</organism>
<dbReference type="OrthoDB" id="149756at2"/>
<protein>
    <recommendedName>
        <fullName evidence="4">HTH gntR-type domain-containing protein</fullName>
    </recommendedName>
</protein>
<reference evidence="5 6" key="1">
    <citation type="submission" date="2015-07" db="EMBL/GenBank/DDBJ databases">
        <title>Whole genome sequence of Thermanaerothrix daxensis DSM 23592.</title>
        <authorList>
            <person name="Hemp J."/>
            <person name="Ward L.M."/>
            <person name="Pace L.A."/>
            <person name="Fischer W.W."/>
        </authorList>
    </citation>
    <scope>NUCLEOTIDE SEQUENCE [LARGE SCALE GENOMIC DNA]</scope>
    <source>
        <strain evidence="5 6">GNS-1</strain>
    </source>
</reference>
<dbReference type="InterPro" id="IPR028978">
    <property type="entry name" value="Chorismate_lyase_/UTRA_dom_sf"/>
</dbReference>
<gene>
    <name evidence="5" type="ORF">SE15_04555</name>
</gene>
<dbReference type="Gene3D" id="3.40.1410.10">
    <property type="entry name" value="Chorismate lyase-like"/>
    <property type="match status" value="1"/>
</dbReference>
<dbReference type="InterPro" id="IPR000524">
    <property type="entry name" value="Tscrpt_reg_HTH_GntR"/>
</dbReference>
<evidence type="ECO:0000256" key="1">
    <source>
        <dbReference type="ARBA" id="ARBA00023015"/>
    </source>
</evidence>
<dbReference type="InterPro" id="IPR011663">
    <property type="entry name" value="UTRA"/>
</dbReference>
<comment type="caution">
    <text evidence="5">The sequence shown here is derived from an EMBL/GenBank/DDBJ whole genome shotgun (WGS) entry which is preliminary data.</text>
</comment>
<dbReference type="SUPFAM" id="SSF64288">
    <property type="entry name" value="Chorismate lyase-like"/>
    <property type="match status" value="1"/>
</dbReference>
<dbReference type="GO" id="GO:0045892">
    <property type="term" value="P:negative regulation of DNA-templated transcription"/>
    <property type="evidence" value="ECO:0007669"/>
    <property type="project" value="TreeGrafter"/>
</dbReference>
<dbReference type="PRINTS" id="PR00035">
    <property type="entry name" value="HTHGNTR"/>
</dbReference>
<keyword evidence="6" id="KW-1185">Reference proteome</keyword>
<evidence type="ECO:0000313" key="5">
    <source>
        <dbReference type="EMBL" id="KPL84388.1"/>
    </source>
</evidence>